<dbReference type="PANTHER" id="PTHR47784">
    <property type="entry name" value="STEROL UPTAKE CONTROL PROTEIN 2"/>
    <property type="match status" value="1"/>
</dbReference>
<feature type="region of interest" description="Disordered" evidence="2">
    <location>
        <begin position="1"/>
        <end position="24"/>
    </location>
</feature>
<dbReference type="CDD" id="cd00067">
    <property type="entry name" value="GAL4"/>
    <property type="match status" value="1"/>
</dbReference>
<accession>A0A6A5X7M6</accession>
<dbReference type="PROSITE" id="PS50048">
    <property type="entry name" value="ZN2_CY6_FUNGAL_2"/>
    <property type="match status" value="1"/>
</dbReference>
<dbReference type="SMART" id="SM00066">
    <property type="entry name" value="GAL4"/>
    <property type="match status" value="1"/>
</dbReference>
<reference evidence="4" key="1">
    <citation type="journal article" date="2020" name="Stud. Mycol.">
        <title>101 Dothideomycetes genomes: a test case for predicting lifestyles and emergence of pathogens.</title>
        <authorList>
            <person name="Haridas S."/>
            <person name="Albert R."/>
            <person name="Binder M."/>
            <person name="Bloem J."/>
            <person name="Labutti K."/>
            <person name="Salamov A."/>
            <person name="Andreopoulos B."/>
            <person name="Baker S."/>
            <person name="Barry K."/>
            <person name="Bills G."/>
            <person name="Bluhm B."/>
            <person name="Cannon C."/>
            <person name="Castanera R."/>
            <person name="Culley D."/>
            <person name="Daum C."/>
            <person name="Ezra D."/>
            <person name="Gonzalez J."/>
            <person name="Henrissat B."/>
            <person name="Kuo A."/>
            <person name="Liang C."/>
            <person name="Lipzen A."/>
            <person name="Lutzoni F."/>
            <person name="Magnuson J."/>
            <person name="Mondo S."/>
            <person name="Nolan M."/>
            <person name="Ohm R."/>
            <person name="Pangilinan J."/>
            <person name="Park H.-J."/>
            <person name="Ramirez L."/>
            <person name="Alfaro M."/>
            <person name="Sun H."/>
            <person name="Tritt A."/>
            <person name="Yoshinaga Y."/>
            <person name="Zwiers L.-H."/>
            <person name="Turgeon B."/>
            <person name="Goodwin S."/>
            <person name="Spatafora J."/>
            <person name="Crous P."/>
            <person name="Grigoriev I."/>
        </authorList>
    </citation>
    <scope>NUCLEOTIDE SEQUENCE</scope>
    <source>
        <strain evidence="4">CBS 175.79</strain>
    </source>
</reference>
<feature type="domain" description="Zn(2)-C6 fungal-type" evidence="3">
    <location>
        <begin position="25"/>
        <end position="55"/>
    </location>
</feature>
<keyword evidence="1" id="KW-0539">Nucleus</keyword>
<dbReference type="InterPro" id="IPR053157">
    <property type="entry name" value="Sterol_Uptake_Regulator"/>
</dbReference>
<dbReference type="GeneID" id="54287051"/>
<evidence type="ECO:0000256" key="2">
    <source>
        <dbReference type="SAM" id="MobiDB-lite"/>
    </source>
</evidence>
<protein>
    <recommendedName>
        <fullName evidence="3">Zn(2)-C6 fungal-type domain-containing protein</fullName>
    </recommendedName>
</protein>
<dbReference type="InterPro" id="IPR001138">
    <property type="entry name" value="Zn2Cys6_DnaBD"/>
</dbReference>
<dbReference type="GO" id="GO:0008270">
    <property type="term" value="F:zinc ion binding"/>
    <property type="evidence" value="ECO:0007669"/>
    <property type="project" value="InterPro"/>
</dbReference>
<feature type="compositionally biased region" description="Basic residues" evidence="2">
    <location>
        <begin position="13"/>
        <end position="24"/>
    </location>
</feature>
<evidence type="ECO:0000259" key="3">
    <source>
        <dbReference type="PROSITE" id="PS50048"/>
    </source>
</evidence>
<dbReference type="AlphaFoldDB" id="A0A6A5X7M6"/>
<dbReference type="GO" id="GO:0001228">
    <property type="term" value="F:DNA-binding transcription activator activity, RNA polymerase II-specific"/>
    <property type="evidence" value="ECO:0007669"/>
    <property type="project" value="TreeGrafter"/>
</dbReference>
<gene>
    <name evidence="4" type="ORF">BU24DRAFT_429102</name>
</gene>
<evidence type="ECO:0000313" key="5">
    <source>
        <dbReference type="Proteomes" id="UP000799778"/>
    </source>
</evidence>
<dbReference type="Proteomes" id="UP000799778">
    <property type="component" value="Unassembled WGS sequence"/>
</dbReference>
<proteinExistence type="predicted"/>
<evidence type="ECO:0000256" key="1">
    <source>
        <dbReference type="ARBA" id="ARBA00023242"/>
    </source>
</evidence>
<dbReference type="Pfam" id="PF00172">
    <property type="entry name" value="Zn_clus"/>
    <property type="match status" value="1"/>
</dbReference>
<dbReference type="RefSeq" id="XP_033377156.1">
    <property type="nucleotide sequence ID" value="XM_033529654.1"/>
</dbReference>
<dbReference type="Gene3D" id="4.10.240.10">
    <property type="entry name" value="Zn(2)-C6 fungal-type DNA-binding domain"/>
    <property type="match status" value="1"/>
</dbReference>
<name>A0A6A5X7M6_9PLEO</name>
<keyword evidence="5" id="KW-1185">Reference proteome</keyword>
<organism evidence="4 5">
    <name type="scientific">Aaosphaeria arxii CBS 175.79</name>
    <dbReference type="NCBI Taxonomy" id="1450172"/>
    <lineage>
        <taxon>Eukaryota</taxon>
        <taxon>Fungi</taxon>
        <taxon>Dikarya</taxon>
        <taxon>Ascomycota</taxon>
        <taxon>Pezizomycotina</taxon>
        <taxon>Dothideomycetes</taxon>
        <taxon>Pleosporomycetidae</taxon>
        <taxon>Pleosporales</taxon>
        <taxon>Pleosporales incertae sedis</taxon>
        <taxon>Aaosphaeria</taxon>
    </lineage>
</organism>
<evidence type="ECO:0000313" key="4">
    <source>
        <dbReference type="EMBL" id="KAF2008817.1"/>
    </source>
</evidence>
<dbReference type="SUPFAM" id="SSF57701">
    <property type="entry name" value="Zn2/Cys6 DNA-binding domain"/>
    <property type="match status" value="1"/>
</dbReference>
<sequence length="392" mass="43610">MTPKASPASVTSSRRRRTHHKSRKGCKECKKRHIKCDEGWPQCANCISSQRCCSFQDSPDHRAGAASPAVDVRTTGTFDFSLPEAGTTGLRFAATHLICLHHAETHMKTYMALNGPAQPIIDLAVDNVAGAPFLLDQILALSALHLSVQDTSAMKKAYYHQQATELQTRALELFNQAREGEDSDDSTIPVFVFASLLGIHVLRETLSSLREDLSAFVDSFIHYVHLHRGVRTVISNGTWPAILQSDLKPLLCLPTMSDDLEKQTQGEETRKLNDFLSEYNSAQDSIKACQNALEHAQWMLDLCNQNPSREDVGIHATMAWPLLVPQEYIDALHQHRPEAFAVFAFYAAALHRYRTYWVFGESGSSLLSAILNTIGSFWRDNIGASIETMVIG</sequence>
<dbReference type="PANTHER" id="PTHR47784:SF4">
    <property type="entry name" value="ZN(II)2CYS6 TRANSCRIPTION FACTOR (EUROFUNG)"/>
    <property type="match status" value="1"/>
</dbReference>
<dbReference type="EMBL" id="ML978081">
    <property type="protein sequence ID" value="KAF2008817.1"/>
    <property type="molecule type" value="Genomic_DNA"/>
</dbReference>
<dbReference type="OrthoDB" id="4937900at2759"/>
<dbReference type="InterPro" id="IPR036864">
    <property type="entry name" value="Zn2-C6_fun-type_DNA-bd_sf"/>
</dbReference>
<dbReference type="PROSITE" id="PS00463">
    <property type="entry name" value="ZN2_CY6_FUNGAL_1"/>
    <property type="match status" value="1"/>
</dbReference>